<protein>
    <submittedName>
        <fullName evidence="2">Glutathione S-transferase domain</fullName>
    </submittedName>
</protein>
<dbReference type="InterPro" id="IPR036282">
    <property type="entry name" value="Glutathione-S-Trfase_C_sf"/>
</dbReference>
<dbReference type="Gene3D" id="3.40.30.10">
    <property type="entry name" value="Glutaredoxin"/>
    <property type="match status" value="1"/>
</dbReference>
<dbReference type="Gene3D" id="1.20.1050.10">
    <property type="match status" value="1"/>
</dbReference>
<dbReference type="OrthoDB" id="508035at2"/>
<accession>A0A2N9L4Z2</accession>
<dbReference type="PROSITE" id="PS50404">
    <property type="entry name" value="GST_NTER"/>
    <property type="match status" value="1"/>
</dbReference>
<dbReference type="PANTHER" id="PTHR43968:SF6">
    <property type="entry name" value="GLUTATHIONE S-TRANSFERASE OMEGA"/>
    <property type="match status" value="1"/>
</dbReference>
<dbReference type="PANTHER" id="PTHR43968">
    <property type="match status" value="1"/>
</dbReference>
<dbReference type="Pfam" id="PF22041">
    <property type="entry name" value="GST_C_7"/>
    <property type="match status" value="1"/>
</dbReference>
<dbReference type="InterPro" id="IPR036249">
    <property type="entry name" value="Thioredoxin-like_sf"/>
</dbReference>
<evidence type="ECO:0000259" key="1">
    <source>
        <dbReference type="PROSITE" id="PS50404"/>
    </source>
</evidence>
<organism evidence="2 3">
    <name type="scientific">Candidatus Sulfuritelmatomonas gaucii</name>
    <dbReference type="NCBI Taxonomy" id="2043161"/>
    <lineage>
        <taxon>Bacteria</taxon>
        <taxon>Pseudomonadati</taxon>
        <taxon>Acidobacteriota</taxon>
        <taxon>Terriglobia</taxon>
        <taxon>Terriglobales</taxon>
        <taxon>Acidobacteriaceae</taxon>
        <taxon>Candidatus Sulfuritelmatomonas</taxon>
    </lineage>
</organism>
<dbReference type="EMBL" id="OKRB01000042">
    <property type="protein sequence ID" value="SPE18124.1"/>
    <property type="molecule type" value="Genomic_DNA"/>
</dbReference>
<dbReference type="GO" id="GO:0005737">
    <property type="term" value="C:cytoplasm"/>
    <property type="evidence" value="ECO:0007669"/>
    <property type="project" value="TreeGrafter"/>
</dbReference>
<proteinExistence type="predicted"/>
<reference evidence="3" key="1">
    <citation type="submission" date="2018-02" db="EMBL/GenBank/DDBJ databases">
        <authorList>
            <person name="Hausmann B."/>
        </authorList>
    </citation>
    <scope>NUCLEOTIDE SEQUENCE [LARGE SCALE GENOMIC DNA]</scope>
    <source>
        <strain evidence="3">Peat soil MAG SbA5</strain>
    </source>
</reference>
<feature type="domain" description="GST N-terminal" evidence="1">
    <location>
        <begin position="8"/>
        <end position="84"/>
    </location>
</feature>
<dbReference type="CDD" id="cd03202">
    <property type="entry name" value="GST_C_etherase_LigE"/>
    <property type="match status" value="1"/>
</dbReference>
<name>A0A2N9L4Z2_9BACT</name>
<sequence>MGLQLYDLAGAEPERRFSPYCWRTKLALMHKGLPFDTIPLRFTDKDAIAFSGQSRVPVLIDGDEVVSDSWTIATYLEDAYTDRPSLFRGEGGRAVTRFVNAWADGVLVGGILRLIVTDILAHLDEKDRAYFRETREKRLGAVLEAVSADRETNVLAFRKTLDPIRTVLAAQPYLGGEIPAYADYAVFGCFQWARCISSFPLLLKDDAVWSWRDRLLSTFGGFAAKALGYPV</sequence>
<evidence type="ECO:0000313" key="3">
    <source>
        <dbReference type="Proteomes" id="UP000239735"/>
    </source>
</evidence>
<dbReference type="SUPFAM" id="SSF47616">
    <property type="entry name" value="GST C-terminal domain-like"/>
    <property type="match status" value="1"/>
</dbReference>
<dbReference type="InterPro" id="IPR004045">
    <property type="entry name" value="Glutathione_S-Trfase_N"/>
</dbReference>
<gene>
    <name evidence="2" type="ORF">SBA5_1360005</name>
</gene>
<dbReference type="InterPro" id="IPR054416">
    <property type="entry name" value="GST_UstS-like_C"/>
</dbReference>
<keyword evidence="2" id="KW-0808">Transferase</keyword>
<dbReference type="InterPro" id="IPR050983">
    <property type="entry name" value="GST_Omega/HSP26"/>
</dbReference>
<dbReference type="CDD" id="cd03038">
    <property type="entry name" value="GST_N_etherase_LigE"/>
    <property type="match status" value="1"/>
</dbReference>
<dbReference type="Proteomes" id="UP000239735">
    <property type="component" value="Unassembled WGS sequence"/>
</dbReference>
<evidence type="ECO:0000313" key="2">
    <source>
        <dbReference type="EMBL" id="SPE18124.1"/>
    </source>
</evidence>
<dbReference type="Pfam" id="PF13409">
    <property type="entry name" value="GST_N_2"/>
    <property type="match status" value="1"/>
</dbReference>
<dbReference type="GO" id="GO:0016740">
    <property type="term" value="F:transferase activity"/>
    <property type="evidence" value="ECO:0007669"/>
    <property type="project" value="UniProtKB-KW"/>
</dbReference>
<dbReference type="SUPFAM" id="SSF52833">
    <property type="entry name" value="Thioredoxin-like"/>
    <property type="match status" value="1"/>
</dbReference>
<dbReference type="AlphaFoldDB" id="A0A2N9L4Z2"/>